<organism evidence="2 3">
    <name type="scientific">Crocosphaera chwakensis CCY0110</name>
    <dbReference type="NCBI Taxonomy" id="391612"/>
    <lineage>
        <taxon>Bacteria</taxon>
        <taxon>Bacillati</taxon>
        <taxon>Cyanobacteriota</taxon>
        <taxon>Cyanophyceae</taxon>
        <taxon>Oscillatoriophycideae</taxon>
        <taxon>Chroococcales</taxon>
        <taxon>Aphanothecaceae</taxon>
        <taxon>Crocosphaera</taxon>
        <taxon>Crocosphaera chwakensis</taxon>
    </lineage>
</organism>
<dbReference type="PANTHER" id="PTHR34613:SF1">
    <property type="entry name" value="SLL6017 PROTEIN"/>
    <property type="match status" value="1"/>
</dbReference>
<dbReference type="InterPro" id="IPR025587">
    <property type="entry name" value="DUF4351"/>
</dbReference>
<name>A3IVW4_9CHRO</name>
<protein>
    <recommendedName>
        <fullName evidence="1">DUF4351 domain-containing protein</fullName>
    </recommendedName>
</protein>
<reference evidence="2 3" key="1">
    <citation type="submission" date="2007-03" db="EMBL/GenBank/DDBJ databases">
        <authorList>
            <person name="Stal L."/>
            <person name="Ferriera S."/>
            <person name="Johnson J."/>
            <person name="Kravitz S."/>
            <person name="Beeson K."/>
            <person name="Sutton G."/>
            <person name="Rogers Y.-H."/>
            <person name="Friedman R."/>
            <person name="Frazier M."/>
            <person name="Venter J.C."/>
        </authorList>
    </citation>
    <scope>NUCLEOTIDE SEQUENCE [LARGE SCALE GENOMIC DNA]</scope>
    <source>
        <strain evidence="2 3">CCY0110</strain>
    </source>
</reference>
<dbReference type="RefSeq" id="WP_008277524.1">
    <property type="nucleotide sequence ID" value="NZ_AAXW01000046.1"/>
</dbReference>
<evidence type="ECO:0000313" key="2">
    <source>
        <dbReference type="EMBL" id="EAZ89350.1"/>
    </source>
</evidence>
<dbReference type="EMBL" id="AAXW01000046">
    <property type="protein sequence ID" value="EAZ89350.1"/>
    <property type="molecule type" value="Genomic_DNA"/>
</dbReference>
<dbReference type="Pfam" id="PF14261">
    <property type="entry name" value="DUF4351"/>
    <property type="match status" value="1"/>
</dbReference>
<dbReference type="PANTHER" id="PTHR34613">
    <property type="entry name" value="SLL0800 PROTEIN"/>
    <property type="match status" value="1"/>
</dbReference>
<dbReference type="Proteomes" id="UP000003781">
    <property type="component" value="Unassembled WGS sequence"/>
</dbReference>
<comment type="caution">
    <text evidence="2">The sequence shown here is derived from an EMBL/GenBank/DDBJ whole genome shotgun (WGS) entry which is preliminary data.</text>
</comment>
<dbReference type="eggNOG" id="COG5464">
    <property type="taxonomic scope" value="Bacteria"/>
</dbReference>
<gene>
    <name evidence="2" type="ORF">CY0110_30755</name>
</gene>
<evidence type="ECO:0000259" key="1">
    <source>
        <dbReference type="Pfam" id="PF14261"/>
    </source>
</evidence>
<proteinExistence type="predicted"/>
<accession>A3IVW4</accession>
<dbReference type="OrthoDB" id="508261at2"/>
<feature type="domain" description="DUF4351" evidence="1">
    <location>
        <begin position="209"/>
        <end position="266"/>
    </location>
</feature>
<sequence>MYDSTCKFIAAKFGSDLAKWLLGKEMELTELKPSELSLEPIRADSLIFLESSALILHIEFQTDPDEDIPFRMADYRLRLYRRYPNKQVHQVVIYLRRSGQAVVNQDVFELPGTRHEFRVIRLWEVPYQPLLESPGLFPFAVLSQETNREMVLGEVARRIEEIGDRTNRNNVAASTAILAGLVLNKDTVSKLLREDIMKESVIYQDIISKGEQQEARKLILRQLSRCCGELAPNIISQVHGLSVEQLEELGEALLDFQTEKDLEKWLKKVYKTKSV</sequence>
<dbReference type="AlphaFoldDB" id="A3IVW4"/>
<evidence type="ECO:0000313" key="3">
    <source>
        <dbReference type="Proteomes" id="UP000003781"/>
    </source>
</evidence>
<keyword evidence="3" id="KW-1185">Reference proteome</keyword>